<reference evidence="6 7" key="1">
    <citation type="submission" date="2019-03" db="EMBL/GenBank/DDBJ databases">
        <title>Genome sequence of Lentibacillus salicampi ATCC BAA-719.</title>
        <authorList>
            <person name="Maclea K.S."/>
            <person name="Simoes Junior M."/>
        </authorList>
    </citation>
    <scope>NUCLEOTIDE SEQUENCE [LARGE SCALE GENOMIC DNA]</scope>
    <source>
        <strain evidence="6 7">ATCC BAA-719</strain>
    </source>
</reference>
<evidence type="ECO:0000256" key="3">
    <source>
        <dbReference type="ARBA" id="ARBA00022801"/>
    </source>
</evidence>
<name>A0A4Y9A7Z8_9BACI</name>
<dbReference type="GO" id="GO:0046872">
    <property type="term" value="F:metal ion binding"/>
    <property type="evidence" value="ECO:0007669"/>
    <property type="project" value="UniProtKB-KW"/>
</dbReference>
<evidence type="ECO:0000256" key="4">
    <source>
        <dbReference type="ARBA" id="ARBA00022842"/>
    </source>
</evidence>
<dbReference type="GO" id="GO:0035529">
    <property type="term" value="F:NADH pyrophosphatase activity"/>
    <property type="evidence" value="ECO:0007669"/>
    <property type="project" value="TreeGrafter"/>
</dbReference>
<organism evidence="6 7">
    <name type="scientific">Lentibacillus salicampi</name>
    <dbReference type="NCBI Taxonomy" id="175306"/>
    <lineage>
        <taxon>Bacteria</taxon>
        <taxon>Bacillati</taxon>
        <taxon>Bacillota</taxon>
        <taxon>Bacilli</taxon>
        <taxon>Bacillales</taxon>
        <taxon>Bacillaceae</taxon>
        <taxon>Lentibacillus</taxon>
    </lineage>
</organism>
<keyword evidence="2" id="KW-0479">Metal-binding</keyword>
<dbReference type="Proteomes" id="UP000298484">
    <property type="component" value="Unassembled WGS sequence"/>
</dbReference>
<evidence type="ECO:0000256" key="1">
    <source>
        <dbReference type="ARBA" id="ARBA00001946"/>
    </source>
</evidence>
<comment type="cofactor">
    <cofactor evidence="1">
        <name>Mg(2+)</name>
        <dbReference type="ChEBI" id="CHEBI:18420"/>
    </cofactor>
</comment>
<feature type="domain" description="Nudix hydrolase" evidence="5">
    <location>
        <begin position="28"/>
        <end position="155"/>
    </location>
</feature>
<dbReference type="InterPro" id="IPR050241">
    <property type="entry name" value="NAD-cap_RNA_hydrolase_NudC"/>
</dbReference>
<keyword evidence="4" id="KW-0460">Magnesium</keyword>
<dbReference type="EMBL" id="SRHY01000036">
    <property type="protein sequence ID" value="TFJ91873.1"/>
    <property type="molecule type" value="Genomic_DNA"/>
</dbReference>
<dbReference type="PANTHER" id="PTHR42904">
    <property type="entry name" value="NUDIX HYDROLASE, NUDC SUBFAMILY"/>
    <property type="match status" value="1"/>
</dbReference>
<comment type="caution">
    <text evidence="6">The sequence shown here is derived from an EMBL/GenBank/DDBJ whole genome shotgun (WGS) entry which is preliminary data.</text>
</comment>
<dbReference type="SUPFAM" id="SSF55811">
    <property type="entry name" value="Nudix"/>
    <property type="match status" value="1"/>
</dbReference>
<dbReference type="GO" id="GO:0019677">
    <property type="term" value="P:NAD+ catabolic process"/>
    <property type="evidence" value="ECO:0007669"/>
    <property type="project" value="TreeGrafter"/>
</dbReference>
<proteinExistence type="predicted"/>
<dbReference type="InterPro" id="IPR000086">
    <property type="entry name" value="NUDIX_hydrolase_dom"/>
</dbReference>
<accession>A0A4Y9A7Z8</accession>
<dbReference type="OrthoDB" id="9786032at2"/>
<dbReference type="PROSITE" id="PS51462">
    <property type="entry name" value="NUDIX"/>
    <property type="match status" value="1"/>
</dbReference>
<dbReference type="GO" id="GO:0006742">
    <property type="term" value="P:NADP+ catabolic process"/>
    <property type="evidence" value="ECO:0007669"/>
    <property type="project" value="TreeGrafter"/>
</dbReference>
<dbReference type="AlphaFoldDB" id="A0A4Y9A7Z8"/>
<dbReference type="Pfam" id="PF00293">
    <property type="entry name" value="NUDIX"/>
    <property type="match status" value="1"/>
</dbReference>
<dbReference type="PANTHER" id="PTHR42904:SF1">
    <property type="entry name" value="NUCLEOSIDE DIPHOSPHATE-LINKED MOIETY X MOTIF 17"/>
    <property type="match status" value="1"/>
</dbReference>
<evidence type="ECO:0000313" key="7">
    <source>
        <dbReference type="Proteomes" id="UP000298484"/>
    </source>
</evidence>
<dbReference type="Gene3D" id="3.90.79.10">
    <property type="entry name" value="Nucleoside Triphosphate Pyrophosphohydrolase"/>
    <property type="match status" value="1"/>
</dbReference>
<dbReference type="RefSeq" id="WP_135111018.1">
    <property type="nucleotide sequence ID" value="NZ_SRHY01000036.1"/>
</dbReference>
<keyword evidence="7" id="KW-1185">Reference proteome</keyword>
<evidence type="ECO:0000259" key="5">
    <source>
        <dbReference type="PROSITE" id="PS51462"/>
    </source>
</evidence>
<dbReference type="PROSITE" id="PS00893">
    <property type="entry name" value="NUDIX_BOX"/>
    <property type="match status" value="1"/>
</dbReference>
<gene>
    <name evidence="6" type="ORF">E4U82_15245</name>
</gene>
<evidence type="ECO:0000313" key="6">
    <source>
        <dbReference type="EMBL" id="TFJ91873.1"/>
    </source>
</evidence>
<evidence type="ECO:0000256" key="2">
    <source>
        <dbReference type="ARBA" id="ARBA00022723"/>
    </source>
</evidence>
<dbReference type="InterPro" id="IPR020084">
    <property type="entry name" value="NUDIX_hydrolase_CS"/>
</dbReference>
<dbReference type="GO" id="GO:0005829">
    <property type="term" value="C:cytosol"/>
    <property type="evidence" value="ECO:0007669"/>
    <property type="project" value="TreeGrafter"/>
</dbReference>
<keyword evidence="3" id="KW-0378">Hydrolase</keyword>
<dbReference type="InterPro" id="IPR015797">
    <property type="entry name" value="NUDIX_hydrolase-like_dom_sf"/>
</dbReference>
<sequence length="165" mass="19260">MELWDVYDGNRHKTGRMHERGTPLPDGDYHLVVNVWIINDKGDFLLSKRHPNKDHPNLWECTGGSVVADETSLEGAMREVSEEVGIDLSDCRGKLMKSERRHDYFRDVWVFHKNFDIAETTHQPNEVSDAKWVTTQELENMFEKGHIVPGLNYFKEFITFQPDKN</sequence>
<protein>
    <submittedName>
        <fullName evidence="6">NUDIX domain-containing protein</fullName>
    </submittedName>
</protein>
<dbReference type="CDD" id="cd04693">
    <property type="entry name" value="NUDIX_Hydrolase"/>
    <property type="match status" value="1"/>
</dbReference>